<dbReference type="AlphaFoldDB" id="A0A3B4Z3A7"/>
<evidence type="ECO:0000313" key="1">
    <source>
        <dbReference type="Ensembl" id="ENSSPAP00000003253.1"/>
    </source>
</evidence>
<sequence>LTATDHTSTSLAVNRRTELRAMNRQNSTTFHHCIRYGGSRRVDHGDETSEAQFGGGEIHLISIKLIATRKLFLIKVEVTETWDGRRGSIETHIIIMEPRNTHEGVHSVHVC</sequence>
<reference evidence="1" key="1">
    <citation type="submission" date="2023-09" db="UniProtKB">
        <authorList>
            <consortium name="Ensembl"/>
        </authorList>
    </citation>
    <scope>IDENTIFICATION</scope>
</reference>
<organism evidence="1">
    <name type="scientific">Stegastes partitus</name>
    <name type="common">bicolor damselfish</name>
    <dbReference type="NCBI Taxonomy" id="144197"/>
    <lineage>
        <taxon>Eukaryota</taxon>
        <taxon>Metazoa</taxon>
        <taxon>Chordata</taxon>
        <taxon>Craniata</taxon>
        <taxon>Vertebrata</taxon>
        <taxon>Euteleostomi</taxon>
        <taxon>Actinopterygii</taxon>
        <taxon>Neopterygii</taxon>
        <taxon>Teleostei</taxon>
        <taxon>Neoteleostei</taxon>
        <taxon>Acanthomorphata</taxon>
        <taxon>Ovalentaria</taxon>
        <taxon>Pomacentridae</taxon>
        <taxon>Stegastes</taxon>
    </lineage>
</organism>
<dbReference type="GeneTree" id="ENSGT01150000290384"/>
<proteinExistence type="predicted"/>
<protein>
    <submittedName>
        <fullName evidence="1">Uncharacterized protein</fullName>
    </submittedName>
</protein>
<name>A0A3B4Z3A7_9TELE</name>
<accession>A0A3B4Z3A7</accession>
<dbReference type="Ensembl" id="ENSSPAT00000003307.1">
    <property type="protein sequence ID" value="ENSSPAP00000003253.1"/>
    <property type="gene ID" value="ENSSPAG00000002482.1"/>
</dbReference>